<name>W7QEP0_9ALTE</name>
<dbReference type="Pfam" id="PF02635">
    <property type="entry name" value="DsrE"/>
    <property type="match status" value="1"/>
</dbReference>
<dbReference type="STRING" id="1328313.DS2_07933"/>
<dbReference type="SUPFAM" id="SSF75169">
    <property type="entry name" value="DsrEFH-like"/>
    <property type="match status" value="1"/>
</dbReference>
<sequence>MHNHKHAIVFTQSPFATDKGKEGLELALTLATYEQPIALFFTGQAPLQLAKNINSDLLQRKNYTQGFNALDLYDIEQVYINAQSLDELQLNQRDLSIAAQVLSTEEFVAKLSHFDVVLQF</sequence>
<protein>
    <submittedName>
        <fullName evidence="2">DsrE family protein</fullName>
    </submittedName>
</protein>
<dbReference type="PANTHER" id="PTHR38780">
    <property type="entry name" value="PROTEIN TUSC"/>
    <property type="match status" value="1"/>
</dbReference>
<comment type="similarity">
    <text evidence="1">Belongs to the DsrF/TusC family.</text>
</comment>
<dbReference type="Gene3D" id="3.40.1260.10">
    <property type="entry name" value="DsrEFH-like"/>
    <property type="match status" value="1"/>
</dbReference>
<keyword evidence="3" id="KW-1185">Reference proteome</keyword>
<dbReference type="AlphaFoldDB" id="W7QEP0"/>
<accession>W7QEP0</accession>
<dbReference type="NCBIfam" id="TIGR03010">
    <property type="entry name" value="sulf_tusC_dsrF"/>
    <property type="match status" value="1"/>
</dbReference>
<evidence type="ECO:0000313" key="2">
    <source>
        <dbReference type="EMBL" id="EWH10386.1"/>
    </source>
</evidence>
<dbReference type="NCBIfam" id="NF001238">
    <property type="entry name" value="PRK00211.1"/>
    <property type="match status" value="1"/>
</dbReference>
<dbReference type="EMBL" id="ARZY01000012">
    <property type="protein sequence ID" value="EWH10386.1"/>
    <property type="molecule type" value="Genomic_DNA"/>
</dbReference>
<comment type="caution">
    <text evidence="2">The sequence shown here is derived from an EMBL/GenBank/DDBJ whole genome shotgun (WGS) entry which is preliminary data.</text>
</comment>
<evidence type="ECO:0000256" key="1">
    <source>
        <dbReference type="ARBA" id="ARBA00005996"/>
    </source>
</evidence>
<evidence type="ECO:0000313" key="3">
    <source>
        <dbReference type="Proteomes" id="UP000019276"/>
    </source>
</evidence>
<dbReference type="InterPro" id="IPR027396">
    <property type="entry name" value="DsrEFH-like"/>
</dbReference>
<organism evidence="2 3">
    <name type="scientific">Catenovulum agarivorans DS-2</name>
    <dbReference type="NCBI Taxonomy" id="1328313"/>
    <lineage>
        <taxon>Bacteria</taxon>
        <taxon>Pseudomonadati</taxon>
        <taxon>Pseudomonadota</taxon>
        <taxon>Gammaproteobacteria</taxon>
        <taxon>Alteromonadales</taxon>
        <taxon>Alteromonadaceae</taxon>
        <taxon>Catenovulum</taxon>
    </lineage>
</organism>
<dbReference type="OrthoDB" id="9789418at2"/>
<reference evidence="2 3" key="1">
    <citation type="journal article" date="2014" name="Genome Announc.">
        <title>Draft Genome Sequence of the Agar-Degrading Bacterium Catenovulum sp. Strain DS-2, Isolated from Intestines of Haliotis diversicolor.</title>
        <authorList>
            <person name="Shan D."/>
            <person name="Li X."/>
            <person name="Gu Z."/>
            <person name="Wei G."/>
            <person name="Gao Z."/>
            <person name="Shao Z."/>
        </authorList>
    </citation>
    <scope>NUCLEOTIDE SEQUENCE [LARGE SCALE GENOMIC DNA]</scope>
    <source>
        <strain evidence="2 3">DS-2</strain>
    </source>
</reference>
<gene>
    <name evidence="2" type="ORF">DS2_07933</name>
</gene>
<dbReference type="InterPro" id="IPR003787">
    <property type="entry name" value="Sulphur_relay_DsrE/F-like"/>
</dbReference>
<dbReference type="eggNOG" id="COG2923">
    <property type="taxonomic scope" value="Bacteria"/>
</dbReference>
<dbReference type="PANTHER" id="PTHR38780:SF1">
    <property type="entry name" value="PROTEIN TUSC"/>
    <property type="match status" value="1"/>
</dbReference>
<dbReference type="InterPro" id="IPR017462">
    <property type="entry name" value="Sulphur_relay_TusC/DsrF"/>
</dbReference>
<proteinExistence type="inferred from homology"/>
<dbReference type="Proteomes" id="UP000019276">
    <property type="component" value="Unassembled WGS sequence"/>
</dbReference>
<dbReference type="RefSeq" id="WP_035014198.1">
    <property type="nucleotide sequence ID" value="NZ_ARZY01000012.1"/>
</dbReference>